<dbReference type="Gene3D" id="3.30.565.10">
    <property type="entry name" value="Histidine kinase-like ATPase, C-terminal domain"/>
    <property type="match status" value="1"/>
</dbReference>
<evidence type="ECO:0000259" key="9">
    <source>
        <dbReference type="PROSITE" id="PS50113"/>
    </source>
</evidence>
<comment type="catalytic activity">
    <reaction evidence="1">
        <text>ATP + protein L-histidine = ADP + protein N-phospho-L-histidine.</text>
        <dbReference type="EC" id="2.7.13.3"/>
    </reaction>
</comment>
<reference evidence="10" key="2">
    <citation type="submission" date="2024-05" db="EMBL/GenBank/DDBJ databases">
        <title>Rhodohalobacter halophilus gen. nov., sp. nov., a moderately halophilic member of the family Balneolaceae.</title>
        <authorList>
            <person name="Xia J."/>
        </authorList>
    </citation>
    <scope>NUCLEOTIDE SEQUENCE</scope>
    <source>
        <strain evidence="10">WB101</strain>
    </source>
</reference>
<feature type="domain" description="PAS" evidence="8">
    <location>
        <begin position="5"/>
        <end position="85"/>
    </location>
</feature>
<protein>
    <recommendedName>
        <fullName evidence="2">histidine kinase</fullName>
        <ecNumber evidence="2">2.7.13.3</ecNumber>
    </recommendedName>
</protein>
<dbReference type="SMART" id="SM00388">
    <property type="entry name" value="HisKA"/>
    <property type="match status" value="1"/>
</dbReference>
<evidence type="ECO:0000256" key="5">
    <source>
        <dbReference type="ARBA" id="ARBA00022777"/>
    </source>
</evidence>
<reference evidence="10" key="1">
    <citation type="submission" date="2022-01" db="EMBL/GenBank/DDBJ databases">
        <authorList>
            <person name="Wang Y."/>
        </authorList>
    </citation>
    <scope>NUCLEOTIDE SEQUENCE</scope>
    <source>
        <strain evidence="10">WB101</strain>
    </source>
</reference>
<dbReference type="PANTHER" id="PTHR42878:SF15">
    <property type="entry name" value="BACTERIOPHYTOCHROME"/>
    <property type="match status" value="1"/>
</dbReference>
<dbReference type="SUPFAM" id="SSF55785">
    <property type="entry name" value="PYP-like sensor domain (PAS domain)"/>
    <property type="match status" value="1"/>
</dbReference>
<comment type="caution">
    <text evidence="10">The sequence shown here is derived from an EMBL/GenBank/DDBJ whole genome shotgun (WGS) entry which is preliminary data.</text>
</comment>
<evidence type="ECO:0000313" key="11">
    <source>
        <dbReference type="Proteomes" id="UP001165366"/>
    </source>
</evidence>
<organism evidence="10 11">
    <name type="scientific">Rhodohalobacter sulfatireducens</name>
    <dbReference type="NCBI Taxonomy" id="2911366"/>
    <lineage>
        <taxon>Bacteria</taxon>
        <taxon>Pseudomonadati</taxon>
        <taxon>Balneolota</taxon>
        <taxon>Balneolia</taxon>
        <taxon>Balneolales</taxon>
        <taxon>Balneolaceae</taxon>
        <taxon>Rhodohalobacter</taxon>
    </lineage>
</organism>
<dbReference type="Proteomes" id="UP001165366">
    <property type="component" value="Unassembled WGS sequence"/>
</dbReference>
<evidence type="ECO:0000259" key="8">
    <source>
        <dbReference type="PROSITE" id="PS50112"/>
    </source>
</evidence>
<dbReference type="SUPFAM" id="SSF47384">
    <property type="entry name" value="Homodimeric domain of signal transducing histidine kinase"/>
    <property type="match status" value="1"/>
</dbReference>
<keyword evidence="6" id="KW-0472">Membrane</keyword>
<feature type="domain" description="Histidine kinase" evidence="7">
    <location>
        <begin position="186"/>
        <end position="396"/>
    </location>
</feature>
<gene>
    <name evidence="10" type="ORF">L6773_19905</name>
</gene>
<keyword evidence="10" id="KW-0547">Nucleotide-binding</keyword>
<dbReference type="InterPro" id="IPR036890">
    <property type="entry name" value="HATPase_C_sf"/>
</dbReference>
<dbReference type="InterPro" id="IPR036097">
    <property type="entry name" value="HisK_dim/P_sf"/>
</dbReference>
<evidence type="ECO:0000256" key="3">
    <source>
        <dbReference type="ARBA" id="ARBA00022553"/>
    </source>
</evidence>
<dbReference type="EC" id="2.7.13.3" evidence="2"/>
<evidence type="ECO:0000256" key="6">
    <source>
        <dbReference type="ARBA" id="ARBA00023136"/>
    </source>
</evidence>
<dbReference type="Pfam" id="PF13426">
    <property type="entry name" value="PAS_9"/>
    <property type="match status" value="1"/>
</dbReference>
<feature type="domain" description="PAC" evidence="9">
    <location>
        <begin position="91"/>
        <end position="145"/>
    </location>
</feature>
<dbReference type="CDD" id="cd00082">
    <property type="entry name" value="HisKA"/>
    <property type="match status" value="1"/>
</dbReference>
<keyword evidence="4" id="KW-0808">Transferase</keyword>
<name>A0ABS9KJ08_9BACT</name>
<dbReference type="SMART" id="SM00387">
    <property type="entry name" value="HATPase_c"/>
    <property type="match status" value="1"/>
</dbReference>
<dbReference type="InterPro" id="IPR004358">
    <property type="entry name" value="Sig_transdc_His_kin-like_C"/>
</dbReference>
<dbReference type="InterPro" id="IPR003594">
    <property type="entry name" value="HATPase_dom"/>
</dbReference>
<dbReference type="PROSITE" id="PS50113">
    <property type="entry name" value="PAC"/>
    <property type="match status" value="1"/>
</dbReference>
<dbReference type="InterPro" id="IPR003661">
    <property type="entry name" value="HisK_dim/P_dom"/>
</dbReference>
<dbReference type="PROSITE" id="PS50112">
    <property type="entry name" value="PAS"/>
    <property type="match status" value="1"/>
</dbReference>
<dbReference type="SUPFAM" id="SSF55874">
    <property type="entry name" value="ATPase domain of HSP90 chaperone/DNA topoisomerase II/histidine kinase"/>
    <property type="match status" value="1"/>
</dbReference>
<dbReference type="PANTHER" id="PTHR42878">
    <property type="entry name" value="TWO-COMPONENT HISTIDINE KINASE"/>
    <property type="match status" value="1"/>
</dbReference>
<dbReference type="Pfam" id="PF00512">
    <property type="entry name" value="HisKA"/>
    <property type="match status" value="1"/>
</dbReference>
<dbReference type="InterPro" id="IPR000014">
    <property type="entry name" value="PAS"/>
</dbReference>
<evidence type="ECO:0000313" key="10">
    <source>
        <dbReference type="EMBL" id="MCG2590844.1"/>
    </source>
</evidence>
<sequence>MRKVSFNRLESILSALPTVLVILKPDVPKFTVQEVNDAFLNLTNIERRNLLSKPFLETLRDYFSGEQEKSLSDLFNLIQRAISNKEIMKTDIIEFELDKCGTSTTHLYLQFKCSPVVNSDGAVDSLILIAEDLTETVASAKNISDDDKLRTRKELHNLNENLAAQAASSRAQYESASQELDDFVYSVSHDLRAPLRRIDGFSQELLNEYAEKLDDTGAHYLKRIRQGAQDMGQLIDNLLKLSRISRRNVEKEEFDLGEVAKTVFDDLIGPESERVVEIEIDENLKTVADKGLIKAMLVNLISNALKFTSKKEEAKIQVGSTSNEGEKVFYISDNGVGFNSAYSHKLFKAFSRLHSHHEFSGTGIGLATVKRIMTLHGGTIWAESPEGEGATFYFQF</sequence>
<dbReference type="RefSeq" id="WP_237856338.1">
    <property type="nucleotide sequence ID" value="NZ_JAKLWS010000046.1"/>
</dbReference>
<dbReference type="InterPro" id="IPR050351">
    <property type="entry name" value="BphY/WalK/GraS-like"/>
</dbReference>
<dbReference type="GO" id="GO:0005524">
    <property type="term" value="F:ATP binding"/>
    <property type="evidence" value="ECO:0007669"/>
    <property type="project" value="UniProtKB-KW"/>
</dbReference>
<evidence type="ECO:0000256" key="1">
    <source>
        <dbReference type="ARBA" id="ARBA00000085"/>
    </source>
</evidence>
<evidence type="ECO:0000256" key="2">
    <source>
        <dbReference type="ARBA" id="ARBA00012438"/>
    </source>
</evidence>
<keyword evidence="10" id="KW-0067">ATP-binding</keyword>
<evidence type="ECO:0000259" key="7">
    <source>
        <dbReference type="PROSITE" id="PS50109"/>
    </source>
</evidence>
<dbReference type="InterPro" id="IPR005467">
    <property type="entry name" value="His_kinase_dom"/>
</dbReference>
<dbReference type="EMBL" id="JAKLWS010000046">
    <property type="protein sequence ID" value="MCG2590844.1"/>
    <property type="molecule type" value="Genomic_DNA"/>
</dbReference>
<evidence type="ECO:0000256" key="4">
    <source>
        <dbReference type="ARBA" id="ARBA00022679"/>
    </source>
</evidence>
<keyword evidence="5" id="KW-0418">Kinase</keyword>
<keyword evidence="11" id="KW-1185">Reference proteome</keyword>
<dbReference type="Gene3D" id="1.10.287.130">
    <property type="match status" value="1"/>
</dbReference>
<dbReference type="Gene3D" id="3.30.450.20">
    <property type="entry name" value="PAS domain"/>
    <property type="match status" value="1"/>
</dbReference>
<dbReference type="SMART" id="SM00091">
    <property type="entry name" value="PAS"/>
    <property type="match status" value="1"/>
</dbReference>
<dbReference type="InterPro" id="IPR000700">
    <property type="entry name" value="PAS-assoc_C"/>
</dbReference>
<dbReference type="PROSITE" id="PS50109">
    <property type="entry name" value="HIS_KIN"/>
    <property type="match status" value="1"/>
</dbReference>
<proteinExistence type="predicted"/>
<keyword evidence="3" id="KW-0597">Phosphoprotein</keyword>
<dbReference type="InterPro" id="IPR035965">
    <property type="entry name" value="PAS-like_dom_sf"/>
</dbReference>
<dbReference type="Pfam" id="PF02518">
    <property type="entry name" value="HATPase_c"/>
    <property type="match status" value="1"/>
</dbReference>
<dbReference type="PRINTS" id="PR00344">
    <property type="entry name" value="BCTRLSENSOR"/>
</dbReference>
<accession>A0ABS9KJ08</accession>